<name>X1GNY3_9ZZZZ</name>
<dbReference type="EMBL" id="BARU01025265">
    <property type="protein sequence ID" value="GAH58892.1"/>
    <property type="molecule type" value="Genomic_DNA"/>
</dbReference>
<gene>
    <name evidence="1" type="ORF">S03H2_40722</name>
</gene>
<protein>
    <submittedName>
        <fullName evidence="1">Uncharacterized protein</fullName>
    </submittedName>
</protein>
<evidence type="ECO:0000313" key="1">
    <source>
        <dbReference type="EMBL" id="GAH58892.1"/>
    </source>
</evidence>
<reference evidence="1" key="1">
    <citation type="journal article" date="2014" name="Front. Microbiol.">
        <title>High frequency of phylogenetically diverse reductive dehalogenase-homologous genes in deep subseafloor sedimentary metagenomes.</title>
        <authorList>
            <person name="Kawai M."/>
            <person name="Futagami T."/>
            <person name="Toyoda A."/>
            <person name="Takaki Y."/>
            <person name="Nishi S."/>
            <person name="Hori S."/>
            <person name="Arai W."/>
            <person name="Tsubouchi T."/>
            <person name="Morono Y."/>
            <person name="Uchiyama I."/>
            <person name="Ito T."/>
            <person name="Fujiyama A."/>
            <person name="Inagaki F."/>
            <person name="Takami H."/>
        </authorList>
    </citation>
    <scope>NUCLEOTIDE SEQUENCE</scope>
    <source>
        <strain evidence="1">Expedition CK06-06</strain>
    </source>
</reference>
<sequence>MLQELSDLSSEEKSNIDGNLAIVTDILKENQMDILNYDEIKRIQDPEPIIIIPENLAPFVPKSTIYLTKFVPKDLNIKRFKSFQKRKLEQKIPYSKRERLIDKKAGIVRTISELKVLKDNKEIEVEKFAELMEKYSTKLKMCDTALEKLAKM</sequence>
<proteinExistence type="predicted"/>
<organism evidence="1">
    <name type="scientific">marine sediment metagenome</name>
    <dbReference type="NCBI Taxonomy" id="412755"/>
    <lineage>
        <taxon>unclassified sequences</taxon>
        <taxon>metagenomes</taxon>
        <taxon>ecological metagenomes</taxon>
    </lineage>
</organism>
<accession>X1GNY3</accession>
<dbReference type="AlphaFoldDB" id="X1GNY3"/>
<comment type="caution">
    <text evidence="1">The sequence shown here is derived from an EMBL/GenBank/DDBJ whole genome shotgun (WGS) entry which is preliminary data.</text>
</comment>